<name>A0ABY4D7M5_9SPIR</name>
<organism evidence="2 3">
    <name type="scientific">Sphaerochaeta associata</name>
    <dbReference type="NCBI Taxonomy" id="1129264"/>
    <lineage>
        <taxon>Bacteria</taxon>
        <taxon>Pseudomonadati</taxon>
        <taxon>Spirochaetota</taxon>
        <taxon>Spirochaetia</taxon>
        <taxon>Spirochaetales</taxon>
        <taxon>Sphaerochaetaceae</taxon>
        <taxon>Sphaerochaeta</taxon>
    </lineage>
</organism>
<dbReference type="PANTHER" id="PTHR35568:SF1">
    <property type="entry name" value="TRANSCRIPTIONAL REGULATOR DAUR"/>
    <property type="match status" value="1"/>
</dbReference>
<dbReference type="Proteomes" id="UP000829708">
    <property type="component" value="Chromosome"/>
</dbReference>
<dbReference type="InterPro" id="IPR039446">
    <property type="entry name" value="DauR-like"/>
</dbReference>
<accession>A0ABY4D7M5</accession>
<dbReference type="Pfam" id="PF08348">
    <property type="entry name" value="PAS_6"/>
    <property type="match status" value="1"/>
</dbReference>
<dbReference type="Gene3D" id="3.30.450.20">
    <property type="entry name" value="PAS domain"/>
    <property type="match status" value="1"/>
</dbReference>
<gene>
    <name evidence="2" type="ORF">MUG09_12040</name>
</gene>
<proteinExistence type="predicted"/>
<dbReference type="RefSeq" id="WP_244771675.1">
    <property type="nucleotide sequence ID" value="NZ_CP094929.1"/>
</dbReference>
<evidence type="ECO:0000259" key="1">
    <source>
        <dbReference type="PROSITE" id="PS50113"/>
    </source>
</evidence>
<reference evidence="3" key="1">
    <citation type="journal article" date="2024" name="J Bioinform Genom">
        <title>Complete genome sequence of the type strain bacterium Sphaerochaeta associata GLS2t (VKM B-2742)t.</title>
        <authorList>
            <person name="Troshina O.Y."/>
            <person name="Tepeeva A.N."/>
            <person name="Arzamasceva V.O."/>
            <person name="Whitman W.B."/>
            <person name="Varghese N."/>
            <person name="Shapiro N."/>
            <person name="Woyke T."/>
            <person name="Kripides N.C."/>
            <person name="Vasilenko O.V."/>
        </authorList>
    </citation>
    <scope>NUCLEOTIDE SEQUENCE [LARGE SCALE GENOMIC DNA]</scope>
    <source>
        <strain evidence="3">GLS2T</strain>
    </source>
</reference>
<feature type="domain" description="PAC" evidence="1">
    <location>
        <begin position="69"/>
        <end position="125"/>
    </location>
</feature>
<dbReference type="InterPro" id="IPR039445">
    <property type="entry name" value="DauR-like_HTH"/>
</dbReference>
<protein>
    <submittedName>
        <fullName evidence="2">PAS domain-containing protein</fullName>
    </submittedName>
</protein>
<dbReference type="Pfam" id="PF13309">
    <property type="entry name" value="HTH_22"/>
    <property type="match status" value="1"/>
</dbReference>
<keyword evidence="3" id="KW-1185">Reference proteome</keyword>
<dbReference type="EMBL" id="CP094929">
    <property type="protein sequence ID" value="UOM50284.1"/>
    <property type="molecule type" value="Genomic_DNA"/>
</dbReference>
<dbReference type="PANTHER" id="PTHR35568">
    <property type="entry name" value="TRANSCRIPTIONAL REGULATOR DAUR"/>
    <property type="match status" value="1"/>
</dbReference>
<evidence type="ECO:0000313" key="3">
    <source>
        <dbReference type="Proteomes" id="UP000829708"/>
    </source>
</evidence>
<dbReference type="InterPro" id="IPR013559">
    <property type="entry name" value="YheO"/>
</dbReference>
<sequence length="221" mass="24766">MGTREELRRYFPIADYIAAINGRNCEVLIHDLSDLSHSICHIVNGHVTNREVGGSITNYALELLQNKVYETQQSVTNYTGTTREGRRILRSSTYFIKDEKGEVIGLLCVNIDITDLLRAHDLLSDLVVINPARRQDAPEAEKSFERFDGSVDSIVREIIDTVILESGLKLVDSTTSEKQALIGRMEAKGVFKFKGAVGRVADVLGVSSQTIYRYLQNMNKE</sequence>
<dbReference type="InterPro" id="IPR000700">
    <property type="entry name" value="PAS-assoc_C"/>
</dbReference>
<dbReference type="PROSITE" id="PS50113">
    <property type="entry name" value="PAC"/>
    <property type="match status" value="1"/>
</dbReference>
<evidence type="ECO:0000313" key="2">
    <source>
        <dbReference type="EMBL" id="UOM50284.1"/>
    </source>
</evidence>